<sequence length="222" mass="24044">MARSKDRSLRQLLQRGLSTVELDGASVRAPSPASRLLQLDCVRIREPGRPVGRLAFAFALAVHAPSRGRVEVLRSGQPGMDAGLAAHDHGWSIAAGPRSRTGARACRAWARHRTTGARALGYLALFQVTRRKGGTLSRHDRRNGYAHDQKAGTAQAIWLRTHAIGGNRRLTGVFLTIAVLVSAWVLSRSSRMSSCSIERTCRRAIKQSSPVTLSHSVNSGIA</sequence>
<organism evidence="2 3">
    <name type="scientific">Pseudomonas fluorescens</name>
    <dbReference type="NCBI Taxonomy" id="294"/>
    <lineage>
        <taxon>Bacteria</taxon>
        <taxon>Pseudomonadati</taxon>
        <taxon>Pseudomonadota</taxon>
        <taxon>Gammaproteobacteria</taxon>
        <taxon>Pseudomonadales</taxon>
        <taxon>Pseudomonadaceae</taxon>
        <taxon>Pseudomonas</taxon>
    </lineage>
</organism>
<evidence type="ECO:0000256" key="1">
    <source>
        <dbReference type="SAM" id="Phobius"/>
    </source>
</evidence>
<dbReference type="AlphaFoldDB" id="A0A5E7CDK6"/>
<accession>A0A5E7CDK6</accession>
<name>A0A5E7CDK6_PSEFL</name>
<reference evidence="2 3" key="1">
    <citation type="submission" date="2019-09" db="EMBL/GenBank/DDBJ databases">
        <authorList>
            <person name="Chandra G."/>
            <person name="Truman W A."/>
        </authorList>
    </citation>
    <scope>NUCLEOTIDE SEQUENCE [LARGE SCALE GENOMIC DNA]</scope>
    <source>
        <strain evidence="2">PS710</strain>
    </source>
</reference>
<keyword evidence="1" id="KW-0472">Membrane</keyword>
<proteinExistence type="predicted"/>
<keyword evidence="1" id="KW-0812">Transmembrane</keyword>
<gene>
    <name evidence="2" type="ORF">PS710_02435</name>
</gene>
<evidence type="ECO:0000313" key="3">
    <source>
        <dbReference type="Proteomes" id="UP000381093"/>
    </source>
</evidence>
<evidence type="ECO:0000313" key="2">
    <source>
        <dbReference type="EMBL" id="VVN98134.1"/>
    </source>
</evidence>
<protein>
    <submittedName>
        <fullName evidence="2">Uncharacterized protein</fullName>
    </submittedName>
</protein>
<dbReference type="EMBL" id="CABVHW010000006">
    <property type="protein sequence ID" value="VVN98134.1"/>
    <property type="molecule type" value="Genomic_DNA"/>
</dbReference>
<feature type="transmembrane region" description="Helical" evidence="1">
    <location>
        <begin position="170"/>
        <end position="187"/>
    </location>
</feature>
<keyword evidence="1" id="KW-1133">Transmembrane helix</keyword>
<dbReference type="Proteomes" id="UP000381093">
    <property type="component" value="Unassembled WGS sequence"/>
</dbReference>